<protein>
    <submittedName>
        <fullName evidence="1">Uncharacterized protein</fullName>
    </submittedName>
</protein>
<dbReference type="Proteomes" id="UP000233551">
    <property type="component" value="Unassembled WGS sequence"/>
</dbReference>
<sequence>MGSKFVFFTGVTATSLSLTMGVIWALMFSLSAVAAASFSSSCSCSGSMLAIPKNVGADYSEKWSAREPSEGLI</sequence>
<reference evidence="1 2" key="1">
    <citation type="submission" date="2017-11" db="EMBL/GenBank/DDBJ databases">
        <title>De-novo sequencing of pomegranate (Punica granatum L.) genome.</title>
        <authorList>
            <person name="Akparov Z."/>
            <person name="Amiraslanov A."/>
            <person name="Hajiyeva S."/>
            <person name="Abbasov M."/>
            <person name="Kaur K."/>
            <person name="Hamwieh A."/>
            <person name="Solovyev V."/>
            <person name="Salamov A."/>
            <person name="Braich B."/>
            <person name="Kosarev P."/>
            <person name="Mahmoud A."/>
            <person name="Hajiyev E."/>
            <person name="Babayeva S."/>
            <person name="Izzatullayeva V."/>
            <person name="Mammadov A."/>
            <person name="Mammadov A."/>
            <person name="Sharifova S."/>
            <person name="Ojaghi J."/>
            <person name="Eynullazada K."/>
            <person name="Bayramov B."/>
            <person name="Abdulazimova A."/>
            <person name="Shahmuradov I."/>
        </authorList>
    </citation>
    <scope>NUCLEOTIDE SEQUENCE [LARGE SCALE GENOMIC DNA]</scope>
    <source>
        <strain evidence="2">cv. AG2017</strain>
        <tissue evidence="1">Leaf</tissue>
    </source>
</reference>
<name>A0A2I0K2A9_PUNGR</name>
<evidence type="ECO:0000313" key="1">
    <source>
        <dbReference type="EMBL" id="PKI62694.1"/>
    </source>
</evidence>
<comment type="caution">
    <text evidence="1">The sequence shown here is derived from an EMBL/GenBank/DDBJ whole genome shotgun (WGS) entry which is preliminary data.</text>
</comment>
<dbReference type="EMBL" id="PGOL01000953">
    <property type="protein sequence ID" value="PKI62694.1"/>
    <property type="molecule type" value="Genomic_DNA"/>
</dbReference>
<accession>A0A2I0K2A9</accession>
<organism evidence="1 2">
    <name type="scientific">Punica granatum</name>
    <name type="common">Pomegranate</name>
    <dbReference type="NCBI Taxonomy" id="22663"/>
    <lineage>
        <taxon>Eukaryota</taxon>
        <taxon>Viridiplantae</taxon>
        <taxon>Streptophyta</taxon>
        <taxon>Embryophyta</taxon>
        <taxon>Tracheophyta</taxon>
        <taxon>Spermatophyta</taxon>
        <taxon>Magnoliopsida</taxon>
        <taxon>eudicotyledons</taxon>
        <taxon>Gunneridae</taxon>
        <taxon>Pentapetalae</taxon>
        <taxon>rosids</taxon>
        <taxon>malvids</taxon>
        <taxon>Myrtales</taxon>
        <taxon>Lythraceae</taxon>
        <taxon>Punica</taxon>
    </lineage>
</organism>
<dbReference type="AlphaFoldDB" id="A0A2I0K2A9"/>
<proteinExistence type="predicted"/>
<evidence type="ECO:0000313" key="2">
    <source>
        <dbReference type="Proteomes" id="UP000233551"/>
    </source>
</evidence>
<keyword evidence="2" id="KW-1185">Reference proteome</keyword>
<gene>
    <name evidence="1" type="ORF">CRG98_016965</name>
</gene>